<dbReference type="Proteomes" id="UP001246372">
    <property type="component" value="Unassembled WGS sequence"/>
</dbReference>
<dbReference type="InterPro" id="IPR050469">
    <property type="entry name" value="Diguanylate_Cyclase"/>
</dbReference>
<dbReference type="InterPro" id="IPR012292">
    <property type="entry name" value="Globin/Proto"/>
</dbReference>
<feature type="domain" description="GGDEF" evidence="5">
    <location>
        <begin position="334"/>
        <end position="467"/>
    </location>
</feature>
<dbReference type="Gene3D" id="3.30.70.270">
    <property type="match status" value="1"/>
</dbReference>
<dbReference type="NCBIfam" id="TIGR00254">
    <property type="entry name" value="GGDEF"/>
    <property type="match status" value="1"/>
</dbReference>
<evidence type="ECO:0000313" key="6">
    <source>
        <dbReference type="EMBL" id="MDT8999101.1"/>
    </source>
</evidence>
<evidence type="ECO:0000256" key="1">
    <source>
        <dbReference type="ARBA" id="ARBA00012528"/>
    </source>
</evidence>
<accession>A0ABU3PBF5</accession>
<comment type="caution">
    <text evidence="6">The sequence shown here is derived from an EMBL/GenBank/DDBJ whole genome shotgun (WGS) entry which is preliminary data.</text>
</comment>
<dbReference type="InterPro" id="IPR044398">
    <property type="entry name" value="Globin-sensor_dom"/>
</dbReference>
<dbReference type="SUPFAM" id="SSF46458">
    <property type="entry name" value="Globin-like"/>
    <property type="match status" value="1"/>
</dbReference>
<evidence type="ECO:0000256" key="4">
    <source>
        <dbReference type="ARBA" id="ARBA00034247"/>
    </source>
</evidence>
<evidence type="ECO:0000256" key="3">
    <source>
        <dbReference type="ARBA" id="ARBA00029839"/>
    </source>
</evidence>
<organism evidence="6 7">
    <name type="scientific">Roseateles aquae</name>
    <dbReference type="NCBI Taxonomy" id="3077235"/>
    <lineage>
        <taxon>Bacteria</taxon>
        <taxon>Pseudomonadati</taxon>
        <taxon>Pseudomonadota</taxon>
        <taxon>Betaproteobacteria</taxon>
        <taxon>Burkholderiales</taxon>
        <taxon>Sphaerotilaceae</taxon>
        <taxon>Roseateles</taxon>
    </lineage>
</organism>
<dbReference type="Gene3D" id="1.10.490.10">
    <property type="entry name" value="Globins"/>
    <property type="match status" value="1"/>
</dbReference>
<name>A0ABU3PBF5_9BURK</name>
<comment type="catalytic activity">
    <reaction evidence="4">
        <text>2 GTP = 3',3'-c-di-GMP + 2 diphosphate</text>
        <dbReference type="Rhea" id="RHEA:24898"/>
        <dbReference type="ChEBI" id="CHEBI:33019"/>
        <dbReference type="ChEBI" id="CHEBI:37565"/>
        <dbReference type="ChEBI" id="CHEBI:58805"/>
        <dbReference type="EC" id="2.7.7.65"/>
    </reaction>
</comment>
<protein>
    <recommendedName>
        <fullName evidence="2">Diguanylate cyclase DosC</fullName>
        <ecNumber evidence="1">2.7.7.65</ecNumber>
    </recommendedName>
    <alternativeName>
        <fullName evidence="3">Direct oxygen-sensing cyclase</fullName>
    </alternativeName>
</protein>
<dbReference type="InterPro" id="IPR009050">
    <property type="entry name" value="Globin-like_sf"/>
</dbReference>
<dbReference type="PANTHER" id="PTHR45138">
    <property type="entry name" value="REGULATORY COMPONENTS OF SENSORY TRANSDUCTION SYSTEM"/>
    <property type="match status" value="1"/>
</dbReference>
<dbReference type="SUPFAM" id="SSF55073">
    <property type="entry name" value="Nucleotide cyclase"/>
    <property type="match status" value="1"/>
</dbReference>
<dbReference type="InterPro" id="IPR000160">
    <property type="entry name" value="GGDEF_dom"/>
</dbReference>
<proteinExistence type="predicted"/>
<reference evidence="6" key="1">
    <citation type="submission" date="2023-09" db="EMBL/GenBank/DDBJ databases">
        <title>Paucibacter sp. APW11 Genome sequencing and assembly.</title>
        <authorList>
            <person name="Kim I."/>
        </authorList>
    </citation>
    <scope>NUCLEOTIDE SEQUENCE</scope>
    <source>
        <strain evidence="6">APW11</strain>
    </source>
</reference>
<dbReference type="EMBL" id="JAVXZY010000002">
    <property type="protein sequence ID" value="MDT8999101.1"/>
    <property type="molecule type" value="Genomic_DNA"/>
</dbReference>
<evidence type="ECO:0000259" key="5">
    <source>
        <dbReference type="PROSITE" id="PS50887"/>
    </source>
</evidence>
<dbReference type="Pfam" id="PF00990">
    <property type="entry name" value="GGDEF"/>
    <property type="match status" value="1"/>
</dbReference>
<dbReference type="Pfam" id="PF21118">
    <property type="entry name" value="DosC_2nd"/>
    <property type="match status" value="1"/>
</dbReference>
<dbReference type="EC" id="2.7.7.65" evidence="1"/>
<dbReference type="Pfam" id="PF11563">
    <property type="entry name" value="Protoglobin"/>
    <property type="match status" value="1"/>
</dbReference>
<keyword evidence="7" id="KW-1185">Reference proteome</keyword>
<dbReference type="PROSITE" id="PS50887">
    <property type="entry name" value="GGDEF"/>
    <property type="match status" value="1"/>
</dbReference>
<dbReference type="RefSeq" id="WP_315649590.1">
    <property type="nucleotide sequence ID" value="NZ_JAVXZY010000002.1"/>
</dbReference>
<dbReference type="InterPro" id="IPR029787">
    <property type="entry name" value="Nucleotide_cyclase"/>
</dbReference>
<dbReference type="SMART" id="SM00267">
    <property type="entry name" value="GGDEF"/>
    <property type="match status" value="1"/>
</dbReference>
<dbReference type="InterPro" id="IPR048442">
    <property type="entry name" value="DosC_2nd"/>
</dbReference>
<dbReference type="InterPro" id="IPR043128">
    <property type="entry name" value="Rev_trsase/Diguanyl_cyclase"/>
</dbReference>
<dbReference type="CDD" id="cd01949">
    <property type="entry name" value="GGDEF"/>
    <property type="match status" value="1"/>
</dbReference>
<dbReference type="PANTHER" id="PTHR45138:SF9">
    <property type="entry name" value="DIGUANYLATE CYCLASE DGCM-RELATED"/>
    <property type="match status" value="1"/>
</dbReference>
<evidence type="ECO:0000313" key="7">
    <source>
        <dbReference type="Proteomes" id="UP001246372"/>
    </source>
</evidence>
<sequence>MAKDLDGRAQAAQLQLQSQWQSVLAQTPLDEQALLKAMVQSQAALLADQFYAAMLDDEEARAFLSHQDVEHRLHASMQRWLIELLGLWDLSRLDECLARQRHIGLVHARIRVRVDLVMRGARRIKSGLLPLLLQAGADPALAARAALTAHQLIDLAVELMSAQYGSANDAAVRTDEAYRSHAATMNMSLERERQRNALIDWENRFLQAMMTARLDAELVRIGQCSYGLWVRHKASALFSQSSELGNILQLLDRVDQVMLPLCVAELRHGALETLRHRVAEVLSELEQLRYLTDALFDQFVHLEGGRDALTQLLNRRFLAPILSREVDLCRNTGKQFSVILLDVDHFKRVNDQHGHEAGDRLLQQLANVLVDSIRSGDFLFRYGGEEFLVVGVELNAAQALQVAEKIRLAVQAEPVALGQQQQLTMTVSLGVATHDGHPDYQRLIERADQALYRAKAAGRNCCVSAEG</sequence>
<gene>
    <name evidence="6" type="ORF">RQP53_07460</name>
</gene>
<evidence type="ECO:0000256" key="2">
    <source>
        <dbReference type="ARBA" id="ARBA00015125"/>
    </source>
</evidence>